<feature type="transmembrane region" description="Helical" evidence="7">
    <location>
        <begin position="425"/>
        <end position="444"/>
    </location>
</feature>
<gene>
    <name evidence="9" type="ORF">DDE83_006017</name>
</gene>
<feature type="transmembrane region" description="Helical" evidence="7">
    <location>
        <begin position="279"/>
        <end position="301"/>
    </location>
</feature>
<dbReference type="InterPro" id="IPR011701">
    <property type="entry name" value="MFS"/>
</dbReference>
<comment type="caution">
    <text evidence="9">The sequence shown here is derived from an EMBL/GenBank/DDBJ whole genome shotgun (WGS) entry which is preliminary data.</text>
</comment>
<dbReference type="FunFam" id="1.20.1250.20:FF:000011">
    <property type="entry name" value="MFS multidrug transporter, putative"/>
    <property type="match status" value="1"/>
</dbReference>
<organism evidence="9 10">
    <name type="scientific">Stemphylium lycopersici</name>
    <name type="common">Tomato gray leaf spot disease fungus</name>
    <name type="synonym">Thyrospora lycopersici</name>
    <dbReference type="NCBI Taxonomy" id="183478"/>
    <lineage>
        <taxon>Eukaryota</taxon>
        <taxon>Fungi</taxon>
        <taxon>Dikarya</taxon>
        <taxon>Ascomycota</taxon>
        <taxon>Pezizomycotina</taxon>
        <taxon>Dothideomycetes</taxon>
        <taxon>Pleosporomycetidae</taxon>
        <taxon>Pleosporales</taxon>
        <taxon>Pleosporineae</taxon>
        <taxon>Pleosporaceae</taxon>
        <taxon>Stemphylium</taxon>
    </lineage>
</organism>
<feature type="transmembrane region" description="Helical" evidence="7">
    <location>
        <begin position="691"/>
        <end position="712"/>
    </location>
</feature>
<dbReference type="PROSITE" id="PS50850">
    <property type="entry name" value="MFS"/>
    <property type="match status" value="1"/>
</dbReference>
<keyword evidence="5 7" id="KW-0472">Membrane</keyword>
<feature type="compositionally biased region" description="Polar residues" evidence="6">
    <location>
        <begin position="44"/>
        <end position="53"/>
    </location>
</feature>
<evidence type="ECO:0000259" key="8">
    <source>
        <dbReference type="PROSITE" id="PS50850"/>
    </source>
</evidence>
<evidence type="ECO:0000256" key="1">
    <source>
        <dbReference type="ARBA" id="ARBA00004141"/>
    </source>
</evidence>
<feature type="transmembrane region" description="Helical" evidence="7">
    <location>
        <begin position="589"/>
        <end position="611"/>
    </location>
</feature>
<evidence type="ECO:0000256" key="4">
    <source>
        <dbReference type="ARBA" id="ARBA00022989"/>
    </source>
</evidence>
<dbReference type="EMBL" id="QGDH01000087">
    <property type="protein sequence ID" value="RAR08457.1"/>
    <property type="molecule type" value="Genomic_DNA"/>
</dbReference>
<feature type="domain" description="Major facilitator superfamily (MFS) profile" evidence="8">
    <location>
        <begin position="155"/>
        <end position="715"/>
    </location>
</feature>
<accession>A0A364N0E9</accession>
<dbReference type="GO" id="GO:0022857">
    <property type="term" value="F:transmembrane transporter activity"/>
    <property type="evidence" value="ECO:0007669"/>
    <property type="project" value="InterPro"/>
</dbReference>
<evidence type="ECO:0000256" key="6">
    <source>
        <dbReference type="SAM" id="MobiDB-lite"/>
    </source>
</evidence>
<sequence>MNNEDRYIGNAERDASPNRFPRLQRSDEKDQIHEPAGHRKSLSDRTFSSNPSLDASEAERDAALSRILTEHDNVEGLERHATALDRIHTARSQHSQTVGSGILRSRSSRKPVPPFGAGKPYPPPLPNRDEYVVEFDGPNDPLHAQNWPFRKKIYTAVMLGFTTLSAAFGSSIFSAATRAIEAKFHVGSVVATLGTSLYVLGFATGPILWAPFSELKGRRLPLVIASFGFSVFNISVAVGKDLQTVLICRFFAGFFGACPLTCVAAVFSDIFDSRTRGMAVTVFSMTVFTGPLLAPFIGGFIVMSDLGWRWTEYIVAFMGFAVFVLNLFFLPESYPPAILVSKAEDLRRLTKNWGIHAKQEEIEIDFRELLEKNFSRPLRMLVTERIVLLLSIYMAFIYGLLYLFLTAYPLVFQGVHGMNPGVGGLPYFGMITGQLTAGTVIFLRQPGYQRKLAANNGVAIPEWRLPEIIVGGVCFAIGLFWFGWTGYRQDIHWIVPTLSGLLTGFGLLSVFLQSLNYLIDAYLMNCWNGYSCDCSCDWVARQADVLGLTQEPGREHKRNREERAKMVFNCSTVPETTNTDAGVAGAGTLLSFIITNILSILLSATIILLGLRKSTSAPISRKLLQSFSDQQILTGIGIQSVGLAKMKTMVPYHFFIIWLLSLLSTATNLATLLALVNDFKRDWVLRWIRQLLMLVNMFLGILSGVFILQTVMKNMNPRLPIACVWEVESKGSSGNAALSIAGTIAVIAGQVITFGFATWYLHNRSNPKWLKTVQVIGLFACLAMGVGATVRVVLESQAFGTPPQAVHLVGPSEGNWSFGQLLPLLLLALPVISTIEIARGEELKPKSRVDEDTVPLFANGSDMEFQPNPLVGSGNSLFRK</sequence>
<dbReference type="PANTHER" id="PTHR23502:SF31">
    <property type="entry name" value="POLYAMINE TRANSPORTER 1"/>
    <property type="match status" value="1"/>
</dbReference>
<feature type="compositionally biased region" description="Basic and acidic residues" evidence="6">
    <location>
        <begin position="24"/>
        <end position="43"/>
    </location>
</feature>
<dbReference type="InterPro" id="IPR020846">
    <property type="entry name" value="MFS_dom"/>
</dbReference>
<feature type="region of interest" description="Disordered" evidence="6">
    <location>
        <begin position="90"/>
        <end position="123"/>
    </location>
</feature>
<feature type="transmembrane region" description="Helical" evidence="7">
    <location>
        <begin position="465"/>
        <end position="487"/>
    </location>
</feature>
<protein>
    <submittedName>
        <fullName evidence="9">Major facilitator superfamily</fullName>
    </submittedName>
</protein>
<feature type="transmembrane region" description="Helical" evidence="7">
    <location>
        <begin position="244"/>
        <end position="267"/>
    </location>
</feature>
<dbReference type="Proteomes" id="UP000249619">
    <property type="component" value="Unassembled WGS sequence"/>
</dbReference>
<keyword evidence="2" id="KW-0813">Transport</keyword>
<dbReference type="Gene3D" id="1.20.1250.20">
    <property type="entry name" value="MFS general substrate transporter like domains"/>
    <property type="match status" value="1"/>
</dbReference>
<feature type="region of interest" description="Disordered" evidence="6">
    <location>
        <begin position="1"/>
        <end position="60"/>
    </location>
</feature>
<feature type="transmembrane region" description="Helical" evidence="7">
    <location>
        <begin position="153"/>
        <end position="176"/>
    </location>
</feature>
<dbReference type="PANTHER" id="PTHR23502">
    <property type="entry name" value="MAJOR FACILITATOR SUPERFAMILY"/>
    <property type="match status" value="1"/>
</dbReference>
<keyword evidence="4 7" id="KW-1133">Transmembrane helix</keyword>
<feature type="compositionally biased region" description="Basic and acidic residues" evidence="6">
    <location>
        <begin position="1"/>
        <end position="16"/>
    </location>
</feature>
<keyword evidence="10" id="KW-1185">Reference proteome</keyword>
<feature type="transmembrane region" description="Helical" evidence="7">
    <location>
        <begin position="655"/>
        <end position="679"/>
    </location>
</feature>
<dbReference type="AlphaFoldDB" id="A0A364N0E9"/>
<feature type="transmembrane region" description="Helical" evidence="7">
    <location>
        <begin position="493"/>
        <end position="512"/>
    </location>
</feature>
<feature type="transmembrane region" description="Helical" evidence="7">
    <location>
        <begin position="773"/>
        <end position="794"/>
    </location>
</feature>
<comment type="subcellular location">
    <subcellularLocation>
        <location evidence="1">Membrane</location>
        <topology evidence="1">Multi-pass membrane protein</topology>
    </subcellularLocation>
</comment>
<evidence type="ECO:0000256" key="2">
    <source>
        <dbReference type="ARBA" id="ARBA00022448"/>
    </source>
</evidence>
<proteinExistence type="predicted"/>
<feature type="compositionally biased region" description="Polar residues" evidence="6">
    <location>
        <begin position="90"/>
        <end position="99"/>
    </location>
</feature>
<reference evidence="10" key="1">
    <citation type="submission" date="2018-05" db="EMBL/GenBank/DDBJ databases">
        <title>Draft genome sequence of Stemphylium lycopersici strain CIDEFI 213.</title>
        <authorList>
            <person name="Medina R."/>
            <person name="Franco M.E.E."/>
            <person name="Lucentini C.G."/>
            <person name="Saparrat M.C.N."/>
            <person name="Balatti P.A."/>
        </authorList>
    </citation>
    <scope>NUCLEOTIDE SEQUENCE [LARGE SCALE GENOMIC DNA]</scope>
    <source>
        <strain evidence="10">CIDEFI 213</strain>
    </source>
</reference>
<feature type="transmembrane region" description="Helical" evidence="7">
    <location>
        <begin position="220"/>
        <end position="238"/>
    </location>
</feature>
<dbReference type="CDD" id="cd17323">
    <property type="entry name" value="MFS_Tpo1_MDR_like"/>
    <property type="match status" value="1"/>
</dbReference>
<feature type="transmembrane region" description="Helical" evidence="7">
    <location>
        <begin position="188"/>
        <end position="208"/>
    </location>
</feature>
<evidence type="ECO:0000313" key="9">
    <source>
        <dbReference type="EMBL" id="RAR08457.1"/>
    </source>
</evidence>
<evidence type="ECO:0000256" key="3">
    <source>
        <dbReference type="ARBA" id="ARBA00022692"/>
    </source>
</evidence>
<feature type="transmembrane region" description="Helical" evidence="7">
    <location>
        <begin position="736"/>
        <end position="761"/>
    </location>
</feature>
<dbReference type="InterPro" id="IPR036259">
    <property type="entry name" value="MFS_trans_sf"/>
</dbReference>
<evidence type="ECO:0000256" key="7">
    <source>
        <dbReference type="SAM" id="Phobius"/>
    </source>
</evidence>
<dbReference type="SUPFAM" id="SSF103473">
    <property type="entry name" value="MFS general substrate transporter"/>
    <property type="match status" value="1"/>
</dbReference>
<dbReference type="Pfam" id="PF07690">
    <property type="entry name" value="MFS_1"/>
    <property type="match status" value="1"/>
</dbReference>
<feature type="transmembrane region" description="Helical" evidence="7">
    <location>
        <begin position="386"/>
        <end position="405"/>
    </location>
</feature>
<evidence type="ECO:0000256" key="5">
    <source>
        <dbReference type="ARBA" id="ARBA00023136"/>
    </source>
</evidence>
<keyword evidence="3 7" id="KW-0812">Transmembrane</keyword>
<dbReference type="STRING" id="183478.A0A364N0E9"/>
<name>A0A364N0E9_STELY</name>
<evidence type="ECO:0000313" key="10">
    <source>
        <dbReference type="Proteomes" id="UP000249619"/>
    </source>
</evidence>
<dbReference type="GO" id="GO:0005886">
    <property type="term" value="C:plasma membrane"/>
    <property type="evidence" value="ECO:0007669"/>
    <property type="project" value="TreeGrafter"/>
</dbReference>
<feature type="transmembrane region" description="Helical" evidence="7">
    <location>
        <begin position="313"/>
        <end position="330"/>
    </location>
</feature>